<feature type="region of interest" description="Disordered" evidence="4">
    <location>
        <begin position="643"/>
        <end position="668"/>
    </location>
</feature>
<evidence type="ECO:0000256" key="4">
    <source>
        <dbReference type="SAM" id="MobiDB-lite"/>
    </source>
</evidence>
<dbReference type="SMART" id="SM00408">
    <property type="entry name" value="IGc2"/>
    <property type="match status" value="3"/>
</dbReference>
<comment type="subcellular location">
    <subcellularLocation>
        <location evidence="1">Membrane</location>
        <topology evidence="1">Single-pass membrane protein</topology>
    </subcellularLocation>
</comment>
<reference evidence="7 8" key="1">
    <citation type="journal article" date="2018" name="Nat. Ecol. Evol.">
        <title>Genomic signatures of mitonuclear coevolution across populations of Tigriopus californicus.</title>
        <authorList>
            <person name="Barreto F.S."/>
            <person name="Watson E.T."/>
            <person name="Lima T.G."/>
            <person name="Willett C.S."/>
            <person name="Edmands S."/>
            <person name="Li W."/>
            <person name="Burton R.S."/>
        </authorList>
    </citation>
    <scope>NUCLEOTIDE SEQUENCE [LARGE SCALE GENOMIC DNA]</scope>
    <source>
        <strain evidence="7 8">San Diego</strain>
    </source>
</reference>
<dbReference type="InterPro" id="IPR003598">
    <property type="entry name" value="Ig_sub2"/>
</dbReference>
<dbReference type="SUPFAM" id="SSF49265">
    <property type="entry name" value="Fibronectin type III"/>
    <property type="match status" value="1"/>
</dbReference>
<feature type="compositionally biased region" description="Acidic residues" evidence="4">
    <location>
        <begin position="1097"/>
        <end position="1106"/>
    </location>
</feature>
<name>A0A553P454_TIGCA</name>
<feature type="domain" description="Ig-like" evidence="6">
    <location>
        <begin position="358"/>
        <end position="450"/>
    </location>
</feature>
<dbReference type="EMBL" id="VCGU01000008">
    <property type="protein sequence ID" value="TRY72468.1"/>
    <property type="molecule type" value="Genomic_DNA"/>
</dbReference>
<keyword evidence="8" id="KW-1185">Reference proteome</keyword>
<dbReference type="STRING" id="6832.A0A553P454"/>
<dbReference type="GO" id="GO:0016020">
    <property type="term" value="C:membrane"/>
    <property type="evidence" value="ECO:0007669"/>
    <property type="project" value="UniProtKB-SubCell"/>
</dbReference>
<comment type="caution">
    <text evidence="7">The sequence shown here is derived from an EMBL/GenBank/DDBJ whole genome shotgun (WGS) entry which is preliminary data.</text>
</comment>
<dbReference type="InterPro" id="IPR007110">
    <property type="entry name" value="Ig-like_dom"/>
</dbReference>
<proteinExistence type="predicted"/>
<accession>A0A553P454</accession>
<organism evidence="7 8">
    <name type="scientific">Tigriopus californicus</name>
    <name type="common">Marine copepod</name>
    <dbReference type="NCBI Taxonomy" id="6832"/>
    <lineage>
        <taxon>Eukaryota</taxon>
        <taxon>Metazoa</taxon>
        <taxon>Ecdysozoa</taxon>
        <taxon>Arthropoda</taxon>
        <taxon>Crustacea</taxon>
        <taxon>Multicrustacea</taxon>
        <taxon>Hexanauplia</taxon>
        <taxon>Copepoda</taxon>
        <taxon>Harpacticoida</taxon>
        <taxon>Harpacticidae</taxon>
        <taxon>Tigriopus</taxon>
    </lineage>
</organism>
<dbReference type="PROSITE" id="PS50835">
    <property type="entry name" value="IG_LIKE"/>
    <property type="match status" value="5"/>
</dbReference>
<sequence>MCDITYDLRGRAPNQAQHWADAHVLGNRANFYLSRPVDQWDNNGLLTRNPGDKRRPIEDRLPVGTSVLTIRGISTQDRGLYRCRVDFHAAPTRNSMANLTVVVPPKVPVIVDETGHEAESYIGPYVEEASIPVACEVRGGSPKPEIQWYRSGLIILGASEISSGSTVTSTITLSDLKRIDDGALLTCEASNNNISRPVRRSVAIVMNLPPTAVWIQRKDRHLMAGKEVNFQCSSSGSTPRTRFKWLLDSEPLNQAAISSSSTSTTTTTTNAPLSNHTQEMVAKTTLSFPGGTKGTSTTTQVFRQSNLIHQPLNANVSVISYIPLISDHGKELRCLVDNPGLKDSTIEDSLILEIHYPPMLSLTHGSNLDLSTIKEGDDVYFECQVQARPAIDKITWYLNENVLHQDLDGGIIIANRTLVLQKVRRIHSGFYTCRAKNVEGQASSNKVGLNVKYSPVCSHSEPNMFGVAAMENMNLVCDVNAFPKDLTFHWRFNNSGDEEFDLDNFMSNGTRSILTFSPMTKRDYGTILCFANNEVGRQRKACLFQIVPAGPPHQPTNCSQYNHSSDAIQISCLPAYDGGMEQIFTLELIEQGNRQLVRNLTLAFPAFVITRLESAAIFDARIFASNQKGRSEPIELKASTLKRPSEKRLATTASGGNGGPGGQHLSTGGVLVREESSSDEEALSSVHAGTSITHESSHLIFSWPTKTILIIIVSSLTLSLIVVVIIGVICRIQCRMTTHAGARMTTSSSSQEILAGKSSIVGASSSSLLLSQHHGRERLQEGPGQEDSDLELPINGSKNPPPNSEYLLHDNFLEPMAGEILPLPSGTPMDPKQGHGSLQRPPNLRGHPHSQVYSEYFGRRMPSSFKTSGNHNSTFAGDNMTPPLPPPGASVGSGASPGPGEGGRSLHFHGQPHPGSILNPSQLQHSCTHSFVPSQPATSMANPPRERRGSSSEILTSLACSNNTMGVPGSSPQPSNFMPPPMGDISSSSYIHTFPRQHRLPDPNHGNGNSLASVLTAPSGTFPSVPNSRSMNHGFDAVGTLTKKGGERRKTVTFLGDVTTIHPTGGDQLRLGPPQSSIMGEDPRTLLSPGSTATSSEGDEYVESRV</sequence>
<dbReference type="PANTHER" id="PTHR23278">
    <property type="entry name" value="SIDESTEP PROTEIN"/>
    <property type="match status" value="1"/>
</dbReference>
<dbReference type="InterPro" id="IPR003599">
    <property type="entry name" value="Ig_sub"/>
</dbReference>
<feature type="domain" description="Ig-like" evidence="6">
    <location>
        <begin position="455"/>
        <end position="533"/>
    </location>
</feature>
<feature type="compositionally biased region" description="Polar residues" evidence="4">
    <location>
        <begin position="864"/>
        <end position="876"/>
    </location>
</feature>
<dbReference type="Pfam" id="PF13927">
    <property type="entry name" value="Ig_3"/>
    <property type="match status" value="2"/>
</dbReference>
<feature type="compositionally biased region" description="Polar residues" evidence="4">
    <location>
        <begin position="918"/>
        <end position="941"/>
    </location>
</feature>
<feature type="transmembrane region" description="Helical" evidence="5">
    <location>
        <begin position="708"/>
        <end position="730"/>
    </location>
</feature>
<evidence type="ECO:0000313" key="8">
    <source>
        <dbReference type="Proteomes" id="UP000318571"/>
    </source>
</evidence>
<dbReference type="InterPro" id="IPR036179">
    <property type="entry name" value="Ig-like_dom_sf"/>
</dbReference>
<dbReference type="InterPro" id="IPR036116">
    <property type="entry name" value="FN3_sf"/>
</dbReference>
<dbReference type="CDD" id="cd00096">
    <property type="entry name" value="Ig"/>
    <property type="match status" value="2"/>
</dbReference>
<evidence type="ECO:0000256" key="5">
    <source>
        <dbReference type="SAM" id="Phobius"/>
    </source>
</evidence>
<feature type="domain" description="Ig-like" evidence="6">
    <location>
        <begin position="210"/>
        <end position="353"/>
    </location>
</feature>
<gene>
    <name evidence="7" type="ORF">TCAL_04760</name>
</gene>
<evidence type="ECO:0000256" key="2">
    <source>
        <dbReference type="ARBA" id="ARBA00023136"/>
    </source>
</evidence>
<dbReference type="SMART" id="SM00409">
    <property type="entry name" value="IG"/>
    <property type="match status" value="4"/>
</dbReference>
<protein>
    <recommendedName>
        <fullName evidence="6">Ig-like domain-containing protein</fullName>
    </recommendedName>
</protein>
<keyword evidence="5" id="KW-1133">Transmembrane helix</keyword>
<evidence type="ECO:0000256" key="1">
    <source>
        <dbReference type="ARBA" id="ARBA00004167"/>
    </source>
</evidence>
<dbReference type="SUPFAM" id="SSF48726">
    <property type="entry name" value="Immunoglobulin"/>
    <property type="match status" value="5"/>
</dbReference>
<dbReference type="AlphaFoldDB" id="A0A553P454"/>
<keyword evidence="5" id="KW-0812">Transmembrane</keyword>
<dbReference type="InterPro" id="IPR013162">
    <property type="entry name" value="CD80_C2-set"/>
</dbReference>
<feature type="region of interest" description="Disordered" evidence="4">
    <location>
        <begin position="1063"/>
        <end position="1106"/>
    </location>
</feature>
<evidence type="ECO:0000256" key="3">
    <source>
        <dbReference type="ARBA" id="ARBA00023157"/>
    </source>
</evidence>
<keyword evidence="3" id="KW-1015">Disulfide bond</keyword>
<dbReference type="Pfam" id="PF08205">
    <property type="entry name" value="C2-set_2"/>
    <property type="match status" value="2"/>
</dbReference>
<dbReference type="Proteomes" id="UP000318571">
    <property type="component" value="Chromosome 7"/>
</dbReference>
<dbReference type="PANTHER" id="PTHR23278:SF19">
    <property type="entry name" value="OBSCURIN"/>
    <property type="match status" value="1"/>
</dbReference>
<keyword evidence="2 5" id="KW-0472">Membrane</keyword>
<dbReference type="Gene3D" id="2.60.40.10">
    <property type="entry name" value="Immunoglobulins"/>
    <property type="match status" value="5"/>
</dbReference>
<evidence type="ECO:0000259" key="6">
    <source>
        <dbReference type="PROSITE" id="PS50835"/>
    </source>
</evidence>
<dbReference type="InterPro" id="IPR013783">
    <property type="entry name" value="Ig-like_fold"/>
</dbReference>
<evidence type="ECO:0000313" key="7">
    <source>
        <dbReference type="EMBL" id="TRY72468.1"/>
    </source>
</evidence>
<feature type="domain" description="Ig-like" evidence="6">
    <location>
        <begin position="105"/>
        <end position="203"/>
    </location>
</feature>
<feature type="region of interest" description="Disordered" evidence="4">
    <location>
        <begin position="772"/>
        <end position="951"/>
    </location>
</feature>
<feature type="domain" description="Ig-like" evidence="6">
    <location>
        <begin position="1"/>
        <end position="100"/>
    </location>
</feature>